<feature type="compositionally biased region" description="Polar residues" evidence="1">
    <location>
        <begin position="32"/>
        <end position="42"/>
    </location>
</feature>
<accession>A0ABN7SMQ7</accession>
<reference evidence="2 3" key="1">
    <citation type="submission" date="2021-04" db="EMBL/GenBank/DDBJ databases">
        <authorList>
            <person name="Bliznina A."/>
        </authorList>
    </citation>
    <scope>NUCLEOTIDE SEQUENCE [LARGE SCALE GENOMIC DNA]</scope>
</reference>
<evidence type="ECO:0000313" key="3">
    <source>
        <dbReference type="Proteomes" id="UP001158576"/>
    </source>
</evidence>
<evidence type="ECO:0000256" key="1">
    <source>
        <dbReference type="SAM" id="MobiDB-lite"/>
    </source>
</evidence>
<gene>
    <name evidence="2" type="ORF">OKIOD_LOCUS7768</name>
</gene>
<dbReference type="PANTHER" id="PTHR33443:SF30">
    <property type="entry name" value="SARCOSINE DEHYDROGENASE-2C PROTEIN"/>
    <property type="match status" value="1"/>
</dbReference>
<organism evidence="2 3">
    <name type="scientific">Oikopleura dioica</name>
    <name type="common">Tunicate</name>
    <dbReference type="NCBI Taxonomy" id="34765"/>
    <lineage>
        <taxon>Eukaryota</taxon>
        <taxon>Metazoa</taxon>
        <taxon>Chordata</taxon>
        <taxon>Tunicata</taxon>
        <taxon>Appendicularia</taxon>
        <taxon>Copelata</taxon>
        <taxon>Oikopleuridae</taxon>
        <taxon>Oikopleura</taxon>
    </lineage>
</organism>
<evidence type="ECO:0000313" key="2">
    <source>
        <dbReference type="EMBL" id="CAG5099057.1"/>
    </source>
</evidence>
<dbReference type="Proteomes" id="UP001158576">
    <property type="component" value="Chromosome XSR"/>
</dbReference>
<dbReference type="PANTHER" id="PTHR33443">
    <property type="entry name" value="ZGC:112980"/>
    <property type="match status" value="1"/>
</dbReference>
<name>A0ABN7SMQ7_OIKDI</name>
<protein>
    <submittedName>
        <fullName evidence="2">Oidioi.mRNA.OKI2018_I69.XSR.g16210.t1.cds</fullName>
    </submittedName>
</protein>
<keyword evidence="3" id="KW-1185">Reference proteome</keyword>
<dbReference type="InterPro" id="IPR053234">
    <property type="entry name" value="RPM1_Interactor"/>
</dbReference>
<feature type="region of interest" description="Disordered" evidence="1">
    <location>
        <begin position="28"/>
        <end position="60"/>
    </location>
</feature>
<feature type="compositionally biased region" description="Basic and acidic residues" evidence="1">
    <location>
        <begin position="44"/>
        <end position="60"/>
    </location>
</feature>
<dbReference type="EMBL" id="OU015569">
    <property type="protein sequence ID" value="CAG5099057.1"/>
    <property type="molecule type" value="Genomic_DNA"/>
</dbReference>
<sequence>MAESSLEWLEREIDTLRKLRDGIAELARDLNSRTTSSQQDEQVTNERPDPLQQERSKADPEVIIISDSEDSSDVIEVPLRKLELQTMVDEGDDTDLVVTGVKEGEIFSHHRQNCPTHAFKEIYGNLSHGSNNIACDKCFCHVCDVKWSNCLYWTNSNAPHCNAWRQSYHWKAYKTKWKSRKSLLSPKSLEKISL</sequence>
<proteinExistence type="predicted"/>